<accession>A0A0A9CQP8</accession>
<protein>
    <submittedName>
        <fullName evidence="2">Uncharacterized protein</fullName>
    </submittedName>
</protein>
<reference evidence="2" key="2">
    <citation type="journal article" date="2015" name="Data Brief">
        <title>Shoot transcriptome of the giant reed, Arundo donax.</title>
        <authorList>
            <person name="Barrero R.A."/>
            <person name="Guerrero F.D."/>
            <person name="Moolhuijzen P."/>
            <person name="Goolsby J.A."/>
            <person name="Tidwell J."/>
            <person name="Bellgard S.E."/>
            <person name="Bellgard M.I."/>
        </authorList>
    </citation>
    <scope>NUCLEOTIDE SEQUENCE</scope>
    <source>
        <tissue evidence="2">Shoot tissue taken approximately 20 cm above the soil surface</tissue>
    </source>
</reference>
<dbReference type="EMBL" id="GBRH01221127">
    <property type="protein sequence ID" value="JAD76768.1"/>
    <property type="molecule type" value="Transcribed_RNA"/>
</dbReference>
<reference evidence="2" key="1">
    <citation type="submission" date="2014-09" db="EMBL/GenBank/DDBJ databases">
        <authorList>
            <person name="Magalhaes I.L.F."/>
            <person name="Oliveira U."/>
            <person name="Santos F.R."/>
            <person name="Vidigal T.H.D.A."/>
            <person name="Brescovit A.D."/>
            <person name="Santos A.J."/>
        </authorList>
    </citation>
    <scope>NUCLEOTIDE SEQUENCE</scope>
    <source>
        <tissue evidence="2">Shoot tissue taken approximately 20 cm above the soil surface</tissue>
    </source>
</reference>
<evidence type="ECO:0000256" key="1">
    <source>
        <dbReference type="SAM" id="MobiDB-lite"/>
    </source>
</evidence>
<feature type="region of interest" description="Disordered" evidence="1">
    <location>
        <begin position="70"/>
        <end position="122"/>
    </location>
</feature>
<feature type="compositionally biased region" description="Basic and acidic residues" evidence="1">
    <location>
        <begin position="111"/>
        <end position="122"/>
    </location>
</feature>
<dbReference type="AlphaFoldDB" id="A0A0A9CQP8"/>
<proteinExistence type="predicted"/>
<organism evidence="2">
    <name type="scientific">Arundo donax</name>
    <name type="common">Giant reed</name>
    <name type="synonym">Donax arundinaceus</name>
    <dbReference type="NCBI Taxonomy" id="35708"/>
    <lineage>
        <taxon>Eukaryota</taxon>
        <taxon>Viridiplantae</taxon>
        <taxon>Streptophyta</taxon>
        <taxon>Embryophyta</taxon>
        <taxon>Tracheophyta</taxon>
        <taxon>Spermatophyta</taxon>
        <taxon>Magnoliopsida</taxon>
        <taxon>Liliopsida</taxon>
        <taxon>Poales</taxon>
        <taxon>Poaceae</taxon>
        <taxon>PACMAD clade</taxon>
        <taxon>Arundinoideae</taxon>
        <taxon>Arundineae</taxon>
        <taxon>Arundo</taxon>
    </lineage>
</organism>
<sequence>MNNSTCSQEMWSCFNASHDTMGTNMQLDIDTSVYEASLIQGFLYLDSEGSPICWTVMNPEPPRQLIRAADFKPNPKVSEHYGEMNMENEASISEHKQISEPGSSKKGQKKAQQDYRHPRQCR</sequence>
<evidence type="ECO:0000313" key="2">
    <source>
        <dbReference type="EMBL" id="JAD76768.1"/>
    </source>
</evidence>
<name>A0A0A9CQP8_ARUDO</name>